<evidence type="ECO:0000313" key="5">
    <source>
        <dbReference type="EMBL" id="STO60446.1"/>
    </source>
</evidence>
<dbReference type="PROSITE" id="PS50937">
    <property type="entry name" value="HTH_MERR_2"/>
    <property type="match status" value="1"/>
</dbReference>
<evidence type="ECO:0000259" key="4">
    <source>
        <dbReference type="PROSITE" id="PS50937"/>
    </source>
</evidence>
<dbReference type="AlphaFoldDB" id="A0A1V4B3P8"/>
<dbReference type="SMART" id="SM00422">
    <property type="entry name" value="HTH_MERR"/>
    <property type="match status" value="1"/>
</dbReference>
<dbReference type="STRING" id="733.B0186_01130"/>
<evidence type="ECO:0000256" key="3">
    <source>
        <dbReference type="ARBA" id="ARBA00023163"/>
    </source>
</evidence>
<dbReference type="PRINTS" id="PR00040">
    <property type="entry name" value="HTHMERR"/>
</dbReference>
<evidence type="ECO:0000313" key="6">
    <source>
        <dbReference type="Proteomes" id="UP000254329"/>
    </source>
</evidence>
<evidence type="ECO:0000256" key="2">
    <source>
        <dbReference type="ARBA" id="ARBA00023125"/>
    </source>
</evidence>
<dbReference type="Proteomes" id="UP000254329">
    <property type="component" value="Unassembled WGS sequence"/>
</dbReference>
<dbReference type="Gene3D" id="1.10.1660.10">
    <property type="match status" value="1"/>
</dbReference>
<dbReference type="EMBL" id="UGHF01000001">
    <property type="protein sequence ID" value="STO60446.1"/>
    <property type="molecule type" value="Genomic_DNA"/>
</dbReference>
<organism evidence="5 6">
    <name type="scientific">Canicola haemoglobinophilus</name>
    <dbReference type="NCBI Taxonomy" id="733"/>
    <lineage>
        <taxon>Bacteria</taxon>
        <taxon>Pseudomonadati</taxon>
        <taxon>Pseudomonadota</taxon>
        <taxon>Gammaproteobacteria</taxon>
        <taxon>Pasteurellales</taxon>
        <taxon>Pasteurellaceae</taxon>
        <taxon>Canicola</taxon>
    </lineage>
</organism>
<dbReference type="InterPro" id="IPR047057">
    <property type="entry name" value="MerR_fam"/>
</dbReference>
<keyword evidence="1" id="KW-0805">Transcription regulation</keyword>
<evidence type="ECO:0000256" key="1">
    <source>
        <dbReference type="ARBA" id="ARBA00023015"/>
    </source>
</evidence>
<dbReference type="PANTHER" id="PTHR30204">
    <property type="entry name" value="REDOX-CYCLING DRUG-SENSING TRANSCRIPTIONAL ACTIVATOR SOXR"/>
    <property type="match status" value="1"/>
</dbReference>
<dbReference type="InterPro" id="IPR009061">
    <property type="entry name" value="DNA-bd_dom_put_sf"/>
</dbReference>
<keyword evidence="3" id="KW-0804">Transcription</keyword>
<dbReference type="RefSeq" id="WP_078217547.1">
    <property type="nucleotide sequence ID" value="NZ_MUXZ01000004.1"/>
</dbReference>
<gene>
    <name evidence="5" type="primary">hmrR</name>
    <name evidence="5" type="ORF">NCTC1659_01736</name>
</gene>
<sequence length="136" mass="15424">MNISQAAKQTGLSPKQIRDYEKQGLLTKTHRTLNGYRFYTEHDLTRLNFIANARKVGFSLQQIAQLLKLNDDPNRTSREVKVLASQHIQELTEKIADLQKMLALLTDWHCACQGDESPTCSILLGLTQESEKCGHL</sequence>
<proteinExistence type="predicted"/>
<dbReference type="PROSITE" id="PS00552">
    <property type="entry name" value="HTH_MERR_1"/>
    <property type="match status" value="1"/>
</dbReference>
<dbReference type="InterPro" id="IPR015358">
    <property type="entry name" value="Tscrpt_reg_MerR_DNA-bd"/>
</dbReference>
<name>A0A1V4B3P8_9PAST</name>
<keyword evidence="2 5" id="KW-0238">DNA-binding</keyword>
<keyword evidence="6" id="KW-1185">Reference proteome</keyword>
<dbReference type="Pfam" id="PF09278">
    <property type="entry name" value="MerR-DNA-bind"/>
    <property type="match status" value="1"/>
</dbReference>
<dbReference type="InterPro" id="IPR000551">
    <property type="entry name" value="MerR-type_HTH_dom"/>
</dbReference>
<dbReference type="GO" id="GO:0003700">
    <property type="term" value="F:DNA-binding transcription factor activity"/>
    <property type="evidence" value="ECO:0007669"/>
    <property type="project" value="InterPro"/>
</dbReference>
<dbReference type="SUPFAM" id="SSF46955">
    <property type="entry name" value="Putative DNA-binding domain"/>
    <property type="match status" value="1"/>
</dbReference>
<reference evidence="5 6" key="1">
    <citation type="submission" date="2018-06" db="EMBL/GenBank/DDBJ databases">
        <authorList>
            <consortium name="Pathogen Informatics"/>
            <person name="Doyle S."/>
        </authorList>
    </citation>
    <scope>NUCLEOTIDE SEQUENCE [LARGE SCALE GENOMIC DNA]</scope>
    <source>
        <strain evidence="5 6">NCTC1659</strain>
    </source>
</reference>
<dbReference type="Pfam" id="PF00376">
    <property type="entry name" value="MerR"/>
    <property type="match status" value="1"/>
</dbReference>
<dbReference type="GO" id="GO:0003677">
    <property type="term" value="F:DNA binding"/>
    <property type="evidence" value="ECO:0007669"/>
    <property type="project" value="UniProtKB-KW"/>
</dbReference>
<dbReference type="PANTHER" id="PTHR30204:SF94">
    <property type="entry name" value="HEAVY METAL-DEPENDENT TRANSCRIPTIONAL REGULATOR HI_0293-RELATED"/>
    <property type="match status" value="1"/>
</dbReference>
<protein>
    <submittedName>
        <fullName evidence="5">DNA-binding transcriptional activator of copper-responsive regulon genes</fullName>
    </submittedName>
</protein>
<feature type="domain" description="HTH merR-type" evidence="4">
    <location>
        <begin position="1"/>
        <end position="69"/>
    </location>
</feature>
<accession>A0A1V4B3P8</accession>